<evidence type="ECO:0000256" key="1">
    <source>
        <dbReference type="SAM" id="Phobius"/>
    </source>
</evidence>
<reference evidence="2 3" key="1">
    <citation type="journal article" date="2016" name="ISME J.">
        <title>Chasing the elusive Euryarchaeota class WSA2: genomes reveal a uniquely fastidious methyl-reducing methanogen.</title>
        <authorList>
            <person name="Nobu M.K."/>
            <person name="Narihiro T."/>
            <person name="Kuroda K."/>
            <person name="Mei R."/>
            <person name="Liu W.T."/>
        </authorList>
    </citation>
    <scope>NUCLEOTIDE SEQUENCE [LARGE SCALE GENOMIC DNA]</scope>
    <source>
        <strain evidence="2">U1lsi0528_Bin055</strain>
    </source>
</reference>
<dbReference type="Proteomes" id="UP000075398">
    <property type="component" value="Unassembled WGS sequence"/>
</dbReference>
<comment type="caution">
    <text evidence="2">The sequence shown here is derived from an EMBL/GenBank/DDBJ whole genome shotgun (WGS) entry which is preliminary data.</text>
</comment>
<accession>A0A150J3H7</accession>
<organism evidence="2 3">
    <name type="scientific">Candidatus Methanofastidiosum methylothiophilum</name>
    <dbReference type="NCBI Taxonomy" id="1705564"/>
    <lineage>
        <taxon>Archaea</taxon>
        <taxon>Methanobacteriati</taxon>
        <taxon>Methanobacteriota</taxon>
        <taxon>Stenosarchaea group</taxon>
        <taxon>Candidatus Methanofastidiosia</taxon>
        <taxon>Candidatus Methanofastidiosales</taxon>
        <taxon>Candidatus Methanofastidiosaceae</taxon>
        <taxon>Candidatus Methanofastidiosum</taxon>
    </lineage>
</organism>
<evidence type="ECO:0000313" key="2">
    <source>
        <dbReference type="EMBL" id="KYC51752.1"/>
    </source>
</evidence>
<proteinExistence type="predicted"/>
<keyword evidence="1" id="KW-0812">Transmembrane</keyword>
<evidence type="ECO:0000313" key="3">
    <source>
        <dbReference type="Proteomes" id="UP000075398"/>
    </source>
</evidence>
<feature type="transmembrane region" description="Helical" evidence="1">
    <location>
        <begin position="18"/>
        <end position="38"/>
    </location>
</feature>
<gene>
    <name evidence="2" type="ORF">AMQ22_01192</name>
</gene>
<protein>
    <submittedName>
        <fullName evidence="2">Uncharacterized protein</fullName>
    </submittedName>
</protein>
<keyword evidence="1" id="KW-1133">Transmembrane helix</keyword>
<dbReference type="EMBL" id="LNGC01000048">
    <property type="protein sequence ID" value="KYC51752.1"/>
    <property type="molecule type" value="Genomic_DNA"/>
</dbReference>
<sequence length="94" mass="10660">METPLHYINLLDKEKNKLVLVWTIATTVILISLGYVLTTISIVSDISFLLDFEIAKNFTLTVLILTYLGITSMAVFFLKENNYLRNAVGELYAI</sequence>
<feature type="transmembrane region" description="Helical" evidence="1">
    <location>
        <begin position="58"/>
        <end position="78"/>
    </location>
</feature>
<keyword evidence="1" id="KW-0472">Membrane</keyword>
<name>A0A150J3H7_9EURY</name>
<dbReference type="AlphaFoldDB" id="A0A150J3H7"/>